<feature type="coiled-coil region" evidence="2">
    <location>
        <begin position="1"/>
        <end position="32"/>
    </location>
</feature>
<proteinExistence type="predicted"/>
<keyword evidence="2" id="KW-0175">Coiled coil</keyword>
<accession>A0A926EKZ8</accession>
<name>A0A926EKZ8_9FIRM</name>
<comment type="subcellular location">
    <subcellularLocation>
        <location evidence="1">Virion</location>
    </subcellularLocation>
</comment>
<dbReference type="AlphaFoldDB" id="A0A926EKZ8"/>
<dbReference type="EMBL" id="JACRSY010000015">
    <property type="protein sequence ID" value="MBC8580022.1"/>
    <property type="molecule type" value="Genomic_DNA"/>
</dbReference>
<dbReference type="InterPro" id="IPR024455">
    <property type="entry name" value="Phage_capsid"/>
</dbReference>
<feature type="domain" description="Phage capsid-like C-terminal" evidence="3">
    <location>
        <begin position="125"/>
        <end position="395"/>
    </location>
</feature>
<dbReference type="Pfam" id="PF05065">
    <property type="entry name" value="Phage_capsid"/>
    <property type="match status" value="1"/>
</dbReference>
<evidence type="ECO:0000259" key="3">
    <source>
        <dbReference type="Pfam" id="PF05065"/>
    </source>
</evidence>
<dbReference type="SUPFAM" id="SSF56563">
    <property type="entry name" value="Major capsid protein gp5"/>
    <property type="match status" value="1"/>
</dbReference>
<reference evidence="4" key="1">
    <citation type="submission" date="2020-08" db="EMBL/GenBank/DDBJ databases">
        <title>Genome public.</title>
        <authorList>
            <person name="Liu C."/>
            <person name="Sun Q."/>
        </authorList>
    </citation>
    <scope>NUCLEOTIDE SEQUENCE</scope>
    <source>
        <strain evidence="4">NSJ-12</strain>
    </source>
</reference>
<dbReference type="Gene3D" id="3.30.2320.10">
    <property type="entry name" value="hypothetical protein PF0899 domain"/>
    <property type="match status" value="1"/>
</dbReference>
<keyword evidence="5" id="KW-1185">Reference proteome</keyword>
<dbReference type="Gene3D" id="3.30.2400.10">
    <property type="entry name" value="Major capsid protein gp5"/>
    <property type="match status" value="1"/>
</dbReference>
<protein>
    <submittedName>
        <fullName evidence="4">Phage major capsid protein</fullName>
    </submittedName>
</protein>
<comment type="caution">
    <text evidence="4">The sequence shown here is derived from an EMBL/GenBank/DDBJ whole genome shotgun (WGS) entry which is preliminary data.</text>
</comment>
<evidence type="ECO:0000313" key="5">
    <source>
        <dbReference type="Proteomes" id="UP000655830"/>
    </source>
</evidence>
<dbReference type="NCBIfam" id="TIGR01554">
    <property type="entry name" value="major_cap_HK97"/>
    <property type="match status" value="1"/>
</dbReference>
<organism evidence="4 5">
    <name type="scientific">Zhenhengia yiwuensis</name>
    <dbReference type="NCBI Taxonomy" id="2763666"/>
    <lineage>
        <taxon>Bacteria</taxon>
        <taxon>Bacillati</taxon>
        <taxon>Bacillota</taxon>
        <taxon>Clostridia</taxon>
        <taxon>Lachnospirales</taxon>
        <taxon>Lachnospiraceae</taxon>
        <taxon>Zhenhengia</taxon>
    </lineage>
</organism>
<dbReference type="RefSeq" id="WP_249332918.1">
    <property type="nucleotide sequence ID" value="NZ_JACRSY010000015.1"/>
</dbReference>
<gene>
    <name evidence="4" type="ORF">H8718_10855</name>
</gene>
<evidence type="ECO:0000256" key="1">
    <source>
        <dbReference type="ARBA" id="ARBA00004328"/>
    </source>
</evidence>
<evidence type="ECO:0000313" key="4">
    <source>
        <dbReference type="EMBL" id="MBC8580022.1"/>
    </source>
</evidence>
<dbReference type="InterPro" id="IPR054612">
    <property type="entry name" value="Phage_capsid-like_C"/>
</dbReference>
<evidence type="ECO:0000256" key="2">
    <source>
        <dbReference type="SAM" id="Coils"/>
    </source>
</evidence>
<dbReference type="Proteomes" id="UP000655830">
    <property type="component" value="Unassembled WGS sequence"/>
</dbReference>
<sequence length="407" mass="45251">MKQLLEKRSKLIEQIEAIMNVAETEKRAFSKEELDKINGYTDEVNQIDATIQTQKEARALMTIIKESATNDKQDQPSLLDEIRALQADANKEIEIGTREVRDGTHTFSDTAVGSGNAPTEIISKTTFADYILDKLAYISPLYGAVRHERFGNSKHQIPVQANKLGKFVPMKELAEYTKQVATFEPIKLEAHKFGTLITFSQEALEDTGYNVEGELMRQLAESYGLTLDELIVKGNEEYKVNGLNDFSVDDGVKEVQLPAKLTPETLTEMYFALPIRYRHTATWVISDQTAKALTDMKFEDGRPVLVTSFNGTPVGSHTTILGRPVIINEHVAELTEAGSSIFFGDLKRVLIVGERKALSLQKSTEYGFIRDEIAIKANMRLDIKKALGEAMVVGKSSVVAKSKGKVA</sequence>